<reference evidence="2" key="1">
    <citation type="journal article" date="2019" name="Int. J. Syst. Evol. Microbiol.">
        <title>The Global Catalogue of Microorganisms (GCM) 10K type strain sequencing project: providing services to taxonomists for standard genome sequencing and annotation.</title>
        <authorList>
            <consortium name="The Broad Institute Genomics Platform"/>
            <consortium name="The Broad Institute Genome Sequencing Center for Infectious Disease"/>
            <person name="Wu L."/>
            <person name="Ma J."/>
        </authorList>
    </citation>
    <scope>NUCLEOTIDE SEQUENCE [LARGE SCALE GENOMIC DNA]</scope>
    <source>
        <strain evidence="2">CGMCC 4.7466</strain>
    </source>
</reference>
<protein>
    <submittedName>
        <fullName evidence="1">RNA polymerase alpha subunit C-terminal domain-containing protein</fullName>
    </submittedName>
</protein>
<dbReference type="RefSeq" id="WP_377068981.1">
    <property type="nucleotide sequence ID" value="NZ_JBHSJJ010000022.1"/>
</dbReference>
<evidence type="ECO:0000313" key="1">
    <source>
        <dbReference type="EMBL" id="MFC4874791.1"/>
    </source>
</evidence>
<organism evidence="1 2">
    <name type="scientific">Negadavirga shengliensis</name>
    <dbReference type="NCBI Taxonomy" id="1389218"/>
    <lineage>
        <taxon>Bacteria</taxon>
        <taxon>Pseudomonadati</taxon>
        <taxon>Bacteroidota</taxon>
        <taxon>Cytophagia</taxon>
        <taxon>Cytophagales</taxon>
        <taxon>Cyclobacteriaceae</taxon>
        <taxon>Negadavirga</taxon>
    </lineage>
</organism>
<dbReference type="SUPFAM" id="SSF47789">
    <property type="entry name" value="C-terminal domain of RNA polymerase alpha subunit"/>
    <property type="match status" value="1"/>
</dbReference>
<sequence>MATAKRTLRTCKKGHKYYKSTDCPTCPTCEKEKKPSDGFLSRLSSPARSALLHYLDIDTVEKLSMYTEKEILKLHGMGKASMPILRKALEEKGLRFKEEDEAAKR</sequence>
<dbReference type="Proteomes" id="UP001595818">
    <property type="component" value="Unassembled WGS sequence"/>
</dbReference>
<gene>
    <name evidence="1" type="ORF">ACFPFU_24010</name>
</gene>
<dbReference type="NCBIfam" id="NF005841">
    <property type="entry name" value="PRK07758.1"/>
    <property type="match status" value="1"/>
</dbReference>
<comment type="caution">
    <text evidence="1">The sequence shown here is derived from an EMBL/GenBank/DDBJ whole genome shotgun (WGS) entry which is preliminary data.</text>
</comment>
<keyword evidence="2" id="KW-1185">Reference proteome</keyword>
<name>A0ABV9T8J2_9BACT</name>
<proteinExistence type="predicted"/>
<dbReference type="Gene3D" id="1.10.150.20">
    <property type="entry name" value="5' to 3' exonuclease, C-terminal subdomain"/>
    <property type="match status" value="1"/>
</dbReference>
<accession>A0ABV9T8J2</accession>
<dbReference type="EMBL" id="JBHSJJ010000022">
    <property type="protein sequence ID" value="MFC4874791.1"/>
    <property type="molecule type" value="Genomic_DNA"/>
</dbReference>
<evidence type="ECO:0000313" key="2">
    <source>
        <dbReference type="Proteomes" id="UP001595818"/>
    </source>
</evidence>